<gene>
    <name evidence="8" type="ORF">CHS0354_020297</name>
</gene>
<evidence type="ECO:0000256" key="2">
    <source>
        <dbReference type="ARBA" id="ARBA00023136"/>
    </source>
</evidence>
<sequence>MKTFLQFVLVFAFISGSSSDDVKMQCIPLQFLSNSFLDVTESNSATGQDVTMMDEIMDTSRDQCLEACCDLINDGCTVAVFSEMDAECYLYQCSPVDRCVVSSSANNTTIFIGLASTTSTESGLTNDLSQATTIIPLSQTIEAGKLSTTNQNARTTSTLGKVIQYLTNSTPSSTESPETITTTKQDLAEAVQKTTSTVGQDTTSANQMKESLNNMHKDLSSTPMQQGLDKTTVADDMSLEKSSLPSTTIEHETAPDNPKQTSSTKGPATLATLPKMVTPESQIPPPTRSTLNGQTTESTFSGSSKVTVSKTEGVRTTQATETIESTSVSKTEGDRTTQAAETIESTSVTMNVNGITTEKLSTDNNIKTEANSANKTNIESTTPASRMTSSYVTYTSTPLTTRSTTPGKEHTAAITASSQNIHNSSLTNSTDHVSSTENIQLESGTISITNSTSTISTSTDELIKELHQLNNTVITQSNTSEHIVINKQGSDQIKMNNTLPIIKFSEDMVVSGALIAALSFGILFFFAMMVLVGRRCFEGWKRRHYSRIDYLVNGMYN</sequence>
<evidence type="ECO:0000256" key="4">
    <source>
        <dbReference type="SAM" id="MobiDB-lite"/>
    </source>
</evidence>
<keyword evidence="5" id="KW-0812">Transmembrane</keyword>
<evidence type="ECO:0000256" key="3">
    <source>
        <dbReference type="ARBA" id="ARBA00023180"/>
    </source>
</evidence>
<reference evidence="8" key="1">
    <citation type="journal article" date="2021" name="Genome Biol. Evol.">
        <title>A High-Quality Reference Genome for a Parasitic Bivalve with Doubly Uniparental Inheritance (Bivalvia: Unionida).</title>
        <authorList>
            <person name="Smith C.H."/>
        </authorList>
    </citation>
    <scope>NUCLEOTIDE SEQUENCE</scope>
    <source>
        <strain evidence="8">CHS0354</strain>
    </source>
</reference>
<evidence type="ECO:0000256" key="1">
    <source>
        <dbReference type="ARBA" id="ARBA00004370"/>
    </source>
</evidence>
<feature type="transmembrane region" description="Helical" evidence="5">
    <location>
        <begin position="508"/>
        <end position="533"/>
    </location>
</feature>
<keyword evidence="9" id="KW-1185">Reference proteome</keyword>
<name>A0AAE0S5V0_9BIVA</name>
<feature type="region of interest" description="Disordered" evidence="4">
    <location>
        <begin position="243"/>
        <end position="335"/>
    </location>
</feature>
<dbReference type="Proteomes" id="UP001195483">
    <property type="component" value="Unassembled WGS sequence"/>
</dbReference>
<evidence type="ECO:0000313" key="9">
    <source>
        <dbReference type="Proteomes" id="UP001195483"/>
    </source>
</evidence>
<feature type="signal peptide" evidence="6">
    <location>
        <begin position="1"/>
        <end position="19"/>
    </location>
</feature>
<feature type="compositionally biased region" description="Polar residues" evidence="4">
    <location>
        <begin position="288"/>
        <end position="335"/>
    </location>
</feature>
<keyword evidence="6" id="KW-0732">Signal</keyword>
<dbReference type="PROSITE" id="PS50986">
    <property type="entry name" value="MANSC"/>
    <property type="match status" value="1"/>
</dbReference>
<dbReference type="AlphaFoldDB" id="A0AAE0S5V0"/>
<protein>
    <recommendedName>
        <fullName evidence="7">MANSC domain-containing protein</fullName>
    </recommendedName>
</protein>
<proteinExistence type="predicted"/>
<dbReference type="EMBL" id="JAEAOA010001233">
    <property type="protein sequence ID" value="KAK3585729.1"/>
    <property type="molecule type" value="Genomic_DNA"/>
</dbReference>
<evidence type="ECO:0000256" key="5">
    <source>
        <dbReference type="SAM" id="Phobius"/>
    </source>
</evidence>
<keyword evidence="2 5" id="KW-0472">Membrane</keyword>
<evidence type="ECO:0000256" key="6">
    <source>
        <dbReference type="SAM" id="SignalP"/>
    </source>
</evidence>
<comment type="caution">
    <text evidence="8">The sequence shown here is derived from an EMBL/GenBank/DDBJ whole genome shotgun (WGS) entry which is preliminary data.</text>
</comment>
<reference evidence="8" key="3">
    <citation type="submission" date="2023-05" db="EMBL/GenBank/DDBJ databases">
        <authorList>
            <person name="Smith C.H."/>
        </authorList>
    </citation>
    <scope>NUCLEOTIDE SEQUENCE</scope>
    <source>
        <strain evidence="8">CHS0354</strain>
        <tissue evidence="8">Mantle</tissue>
    </source>
</reference>
<organism evidence="8 9">
    <name type="scientific">Potamilus streckersoni</name>
    <dbReference type="NCBI Taxonomy" id="2493646"/>
    <lineage>
        <taxon>Eukaryota</taxon>
        <taxon>Metazoa</taxon>
        <taxon>Spiralia</taxon>
        <taxon>Lophotrochozoa</taxon>
        <taxon>Mollusca</taxon>
        <taxon>Bivalvia</taxon>
        <taxon>Autobranchia</taxon>
        <taxon>Heteroconchia</taxon>
        <taxon>Palaeoheterodonta</taxon>
        <taxon>Unionida</taxon>
        <taxon>Unionoidea</taxon>
        <taxon>Unionidae</taxon>
        <taxon>Ambleminae</taxon>
        <taxon>Lampsilini</taxon>
        <taxon>Potamilus</taxon>
    </lineage>
</organism>
<feature type="chain" id="PRO_5042006319" description="MANSC domain-containing protein" evidence="6">
    <location>
        <begin position="20"/>
        <end position="557"/>
    </location>
</feature>
<evidence type="ECO:0000259" key="7">
    <source>
        <dbReference type="PROSITE" id="PS50986"/>
    </source>
</evidence>
<dbReference type="InterPro" id="IPR013980">
    <property type="entry name" value="MANSC_dom"/>
</dbReference>
<accession>A0AAE0S5V0</accession>
<comment type="subcellular location">
    <subcellularLocation>
        <location evidence="1">Membrane</location>
    </subcellularLocation>
</comment>
<feature type="domain" description="MANSC" evidence="7">
    <location>
        <begin position="32"/>
        <end position="110"/>
    </location>
</feature>
<keyword evidence="3" id="KW-0325">Glycoprotein</keyword>
<dbReference type="GO" id="GO:0016020">
    <property type="term" value="C:membrane"/>
    <property type="evidence" value="ECO:0007669"/>
    <property type="project" value="UniProtKB-SubCell"/>
</dbReference>
<evidence type="ECO:0000313" key="8">
    <source>
        <dbReference type="EMBL" id="KAK3585729.1"/>
    </source>
</evidence>
<reference evidence="8" key="2">
    <citation type="journal article" date="2021" name="Genome Biol. Evol.">
        <title>Developing a high-quality reference genome for a parasitic bivalve with doubly uniparental inheritance (Bivalvia: Unionida).</title>
        <authorList>
            <person name="Smith C.H."/>
        </authorList>
    </citation>
    <scope>NUCLEOTIDE SEQUENCE</scope>
    <source>
        <strain evidence="8">CHS0354</strain>
        <tissue evidence="8">Mantle</tissue>
    </source>
</reference>
<keyword evidence="5" id="KW-1133">Transmembrane helix</keyword>